<name>A0A0J1HZU8_NIACI</name>
<dbReference type="PATRIC" id="fig|1397.4.peg.4273"/>
<dbReference type="RefSeq" id="WP_031538327.1">
    <property type="nucleotide sequence ID" value="NZ_JADYUA010000120.1"/>
</dbReference>
<comment type="caution">
    <text evidence="1">The sequence shown here is derived from an EMBL/GenBank/DDBJ whole genome shotgun (WGS) entry which is preliminary data.</text>
</comment>
<keyword evidence="2" id="KW-1185">Reference proteome</keyword>
<evidence type="ECO:0000313" key="1">
    <source>
        <dbReference type="EMBL" id="KLV19229.1"/>
    </source>
</evidence>
<dbReference type="EMBL" id="LDPH01000041">
    <property type="protein sequence ID" value="KLV19229.1"/>
    <property type="molecule type" value="Genomic_DNA"/>
</dbReference>
<organism evidence="1 2">
    <name type="scientific">Niallia circulans</name>
    <name type="common">Bacillus circulans</name>
    <dbReference type="NCBI Taxonomy" id="1397"/>
    <lineage>
        <taxon>Bacteria</taxon>
        <taxon>Bacillati</taxon>
        <taxon>Bacillota</taxon>
        <taxon>Bacilli</taxon>
        <taxon>Bacillales</taxon>
        <taxon>Bacillaceae</taxon>
        <taxon>Niallia</taxon>
    </lineage>
</organism>
<evidence type="ECO:0000313" key="2">
    <source>
        <dbReference type="Proteomes" id="UP000036045"/>
    </source>
</evidence>
<gene>
    <name evidence="1" type="ORF">ABW02_23840</name>
</gene>
<accession>A0A0J1HZU8</accession>
<dbReference type="OrthoDB" id="9794201at2"/>
<protein>
    <submittedName>
        <fullName evidence="1">Uncharacterized protein</fullName>
    </submittedName>
</protein>
<sequence>MQKINSLTQCTEIQLEEAHRKYLIIYPYLQKPKYLEKISVEENISIRTLRYWIQKYQELGLRGLVRMKRTDKSKVKVDLAIQDQVKKYSCPTKVFQLLPFTEEH</sequence>
<proteinExistence type="predicted"/>
<dbReference type="Proteomes" id="UP000036045">
    <property type="component" value="Unassembled WGS sequence"/>
</dbReference>
<reference evidence="1 2" key="1">
    <citation type="submission" date="2015-05" db="EMBL/GenBank/DDBJ databases">
        <title>Whole genome sequence and identification of bacterial endophytes from Costus igneus.</title>
        <authorList>
            <person name="Lee Y.P."/>
            <person name="Gan H.M."/>
            <person name="Eng W."/>
            <person name="Wheatley M.S."/>
            <person name="Caraballo A."/>
            <person name="Polter S."/>
            <person name="Savka M.A."/>
            <person name="Hudson A.O."/>
        </authorList>
    </citation>
    <scope>NUCLEOTIDE SEQUENCE [LARGE SCALE GENOMIC DNA]</scope>
    <source>
        <strain evidence="1 2">RIT379</strain>
    </source>
</reference>
<dbReference type="AlphaFoldDB" id="A0A0J1HZU8"/>